<accession>A0AAN7ZIT0</accession>
<dbReference type="PRINTS" id="PR00449">
    <property type="entry name" value="RASTRNSFRMNG"/>
</dbReference>
<dbReference type="Proteomes" id="UP001329430">
    <property type="component" value="Chromosome 5"/>
</dbReference>
<dbReference type="GO" id="GO:0003924">
    <property type="term" value="F:GTPase activity"/>
    <property type="evidence" value="ECO:0007669"/>
    <property type="project" value="InterPro"/>
</dbReference>
<reference evidence="3 4" key="1">
    <citation type="journal article" date="2024" name="Insects">
        <title>An Improved Chromosome-Level Genome Assembly of the Firefly Pyrocoelia pectoralis.</title>
        <authorList>
            <person name="Fu X."/>
            <person name="Meyer-Rochow V.B."/>
            <person name="Ballantyne L."/>
            <person name="Zhu X."/>
        </authorList>
    </citation>
    <scope>NUCLEOTIDE SEQUENCE [LARGE SCALE GENOMIC DNA]</scope>
    <source>
        <strain evidence="3">XCY_ONT2</strain>
    </source>
</reference>
<name>A0AAN7ZIT0_9COLE</name>
<keyword evidence="1" id="KW-0547">Nucleotide-binding</keyword>
<gene>
    <name evidence="3" type="ORF">RI129_007772</name>
</gene>
<dbReference type="GO" id="GO:0005525">
    <property type="term" value="F:GTP binding"/>
    <property type="evidence" value="ECO:0007669"/>
    <property type="project" value="UniProtKB-KW"/>
</dbReference>
<sequence length="161" mass="18388">MSTTRREDSKPHKTFGIIVVGDSGVGKTSLMYRFCESKFITTLSVTIGVDYRAKTLHIDGEDIQLQLWDTAGSERFRHSMVPQYYRKAQAVVLVYDVTNRASFDSLVYWLDECDRKCSTNVAKILVGNKCDEKQKLVVNKSIAQIFAYQHNIPVNIQMISR</sequence>
<dbReference type="SUPFAM" id="SSF52540">
    <property type="entry name" value="P-loop containing nucleoside triphosphate hydrolases"/>
    <property type="match status" value="1"/>
</dbReference>
<dbReference type="AlphaFoldDB" id="A0AAN7ZIT0"/>
<comment type="caution">
    <text evidence="3">The sequence shown here is derived from an EMBL/GenBank/DDBJ whole genome shotgun (WGS) entry which is preliminary data.</text>
</comment>
<dbReference type="SMART" id="SM00175">
    <property type="entry name" value="RAB"/>
    <property type="match status" value="1"/>
</dbReference>
<evidence type="ECO:0000256" key="1">
    <source>
        <dbReference type="ARBA" id="ARBA00022741"/>
    </source>
</evidence>
<dbReference type="InterPro" id="IPR001806">
    <property type="entry name" value="Small_GTPase"/>
</dbReference>
<dbReference type="PROSITE" id="PS51419">
    <property type="entry name" value="RAB"/>
    <property type="match status" value="1"/>
</dbReference>
<dbReference type="NCBIfam" id="TIGR00231">
    <property type="entry name" value="small_GTP"/>
    <property type="match status" value="1"/>
</dbReference>
<dbReference type="PROSITE" id="PS51421">
    <property type="entry name" value="RAS"/>
    <property type="match status" value="1"/>
</dbReference>
<dbReference type="InterPro" id="IPR027417">
    <property type="entry name" value="P-loop_NTPase"/>
</dbReference>
<dbReference type="CDD" id="cd00154">
    <property type="entry name" value="Rab"/>
    <property type="match status" value="1"/>
</dbReference>
<proteinExistence type="predicted"/>
<dbReference type="FunFam" id="3.40.50.300:FF:001329">
    <property type="entry name" value="Small GTP-binding protein, putative"/>
    <property type="match status" value="1"/>
</dbReference>
<keyword evidence="4" id="KW-1185">Reference proteome</keyword>
<evidence type="ECO:0000313" key="3">
    <source>
        <dbReference type="EMBL" id="KAK5643927.1"/>
    </source>
</evidence>
<dbReference type="InterPro" id="IPR005225">
    <property type="entry name" value="Small_GTP-bd"/>
</dbReference>
<dbReference type="Gene3D" id="3.40.50.300">
    <property type="entry name" value="P-loop containing nucleotide triphosphate hydrolases"/>
    <property type="match status" value="1"/>
</dbReference>
<organism evidence="3 4">
    <name type="scientific">Pyrocoelia pectoralis</name>
    <dbReference type="NCBI Taxonomy" id="417401"/>
    <lineage>
        <taxon>Eukaryota</taxon>
        <taxon>Metazoa</taxon>
        <taxon>Ecdysozoa</taxon>
        <taxon>Arthropoda</taxon>
        <taxon>Hexapoda</taxon>
        <taxon>Insecta</taxon>
        <taxon>Pterygota</taxon>
        <taxon>Neoptera</taxon>
        <taxon>Endopterygota</taxon>
        <taxon>Coleoptera</taxon>
        <taxon>Polyphaga</taxon>
        <taxon>Elateriformia</taxon>
        <taxon>Elateroidea</taxon>
        <taxon>Lampyridae</taxon>
        <taxon>Lampyrinae</taxon>
        <taxon>Pyrocoelia</taxon>
    </lineage>
</organism>
<dbReference type="InterPro" id="IPR050227">
    <property type="entry name" value="Rab"/>
</dbReference>
<evidence type="ECO:0000256" key="2">
    <source>
        <dbReference type="ARBA" id="ARBA00023134"/>
    </source>
</evidence>
<dbReference type="Pfam" id="PF00071">
    <property type="entry name" value="Ras"/>
    <property type="match status" value="1"/>
</dbReference>
<dbReference type="EMBL" id="JAVRBK010000005">
    <property type="protein sequence ID" value="KAK5643927.1"/>
    <property type="molecule type" value="Genomic_DNA"/>
</dbReference>
<dbReference type="SMART" id="SM00173">
    <property type="entry name" value="RAS"/>
    <property type="match status" value="1"/>
</dbReference>
<dbReference type="PANTHER" id="PTHR47977">
    <property type="entry name" value="RAS-RELATED PROTEIN RAB"/>
    <property type="match status" value="1"/>
</dbReference>
<dbReference type="SMART" id="SM00174">
    <property type="entry name" value="RHO"/>
    <property type="match status" value="1"/>
</dbReference>
<protein>
    <submittedName>
        <fullName evidence="3">Uncharacterized protein</fullName>
    </submittedName>
</protein>
<evidence type="ECO:0000313" key="4">
    <source>
        <dbReference type="Proteomes" id="UP001329430"/>
    </source>
</evidence>
<keyword evidence="2" id="KW-0342">GTP-binding</keyword>